<protein>
    <submittedName>
        <fullName evidence="1">Uncharacterized protein</fullName>
    </submittedName>
</protein>
<name>A0A2P2M652_RHIMU</name>
<organism evidence="1">
    <name type="scientific">Rhizophora mucronata</name>
    <name type="common">Asiatic mangrove</name>
    <dbReference type="NCBI Taxonomy" id="61149"/>
    <lineage>
        <taxon>Eukaryota</taxon>
        <taxon>Viridiplantae</taxon>
        <taxon>Streptophyta</taxon>
        <taxon>Embryophyta</taxon>
        <taxon>Tracheophyta</taxon>
        <taxon>Spermatophyta</taxon>
        <taxon>Magnoliopsida</taxon>
        <taxon>eudicotyledons</taxon>
        <taxon>Gunneridae</taxon>
        <taxon>Pentapetalae</taxon>
        <taxon>rosids</taxon>
        <taxon>fabids</taxon>
        <taxon>Malpighiales</taxon>
        <taxon>Rhizophoraceae</taxon>
        <taxon>Rhizophora</taxon>
    </lineage>
</organism>
<accession>A0A2P2M652</accession>
<evidence type="ECO:0000313" key="1">
    <source>
        <dbReference type="EMBL" id="MBX25709.1"/>
    </source>
</evidence>
<reference evidence="1" key="1">
    <citation type="submission" date="2018-02" db="EMBL/GenBank/DDBJ databases">
        <title>Rhizophora mucronata_Transcriptome.</title>
        <authorList>
            <person name="Meera S.P."/>
            <person name="Sreeshan A."/>
            <person name="Augustine A."/>
        </authorList>
    </citation>
    <scope>NUCLEOTIDE SEQUENCE</scope>
    <source>
        <tissue evidence="1">Leaf</tissue>
    </source>
</reference>
<dbReference type="AlphaFoldDB" id="A0A2P2M652"/>
<proteinExistence type="predicted"/>
<sequence length="17" mass="1897">MELLNHGLEPNSCKLKA</sequence>
<dbReference type="EMBL" id="GGEC01045225">
    <property type="protein sequence ID" value="MBX25709.1"/>
    <property type="molecule type" value="Transcribed_RNA"/>
</dbReference>